<dbReference type="InterPro" id="IPR012337">
    <property type="entry name" value="RNaseH-like_sf"/>
</dbReference>
<dbReference type="EMBL" id="JAMKFB020000007">
    <property type="protein sequence ID" value="KAL0188999.1"/>
    <property type="molecule type" value="Genomic_DNA"/>
</dbReference>
<sequence>MLKVVPVHLSYEDRTLDTFALMDDGSERTILLSAAVEALGIQGVPEDLPLRTVRDDVQVICGRAIAFQISPVYRPQIRYQISHAFTADRLNLSRQSYPVEQLRRRYGQLRGLPIHSLTDVQPLLLIGSDQPHLITPTEPVRWGGPGPPVAVRTHPGWTLQGPVSSMGCPATPRQCLLTSLMPAQSELLHHVQKLWQLDTVPYRECKEVTRSKQDQEAIQLLDHETLTLDIEGVRRLATPLLRHKDMPLLKERESVLSNLRSVERRLLKDPERAETYRAEMRRLLEAGAVRVVPDPVTDTPECWYIPHHMVSHNGKSRLVFNCSHQYRGQSLNRYLLPGPTLGASLLGVLLRFREHPVAVSGDIKAMFHQIRLLPEDRPLLRFLWRDLHMDEAPQTLEWLVLPFGTTSSPCCAIYALQRHIRQHPLTDEEIRFPVERCFYVDNCLQSLPTAEAAKSLIGRLRTVLSEAGFEIRQWASNDPAVLSHLPPEARATSVELWLTQEKTDVPEPTLGLSWNWQSDSLSYKHRPVIYKTPTLRNIYRVLATQYDPLGLLLPYTTRVKVIVKHLWNKQREWDDPHLPPDLLLGIEGVTREVHIFSDASEQAYGAVAYLRTIDPADNPADDLTKGKSLSYLASPNRWSRGAPFLLLDPQDWPVLPTPEPSDDPTELRKSTFCGVVASPTTSSHPDRWSHSTWLDLLDATSRNLRGDPNSDTGPEPADYRQAEVHVLKHVQQESFPEDYHLLESGKTVKPSSRLVALAPEMDPSHGLIRVGGRLRRMADLADSVLHLIVLDSRHPVTHLLICHYDNQLHHPGSERLFAEIRRHYWILRGREAVRRFQHTCPECRRWRGKPSVPLMSDLPCARLQLYKPAFHSGGMDCFGPFLIKIGRRTEKRWGVLFKCLTTRAVHLDLLPSLSTDSFLMALRRFIARRGTPAQLWSDQGTNFRGGERELREAYAALAPDLQRHLVRQKIQFCFNPPAAPHFGGIWERE</sequence>
<dbReference type="SUPFAM" id="SSF56672">
    <property type="entry name" value="DNA/RNA polymerases"/>
    <property type="match status" value="1"/>
</dbReference>
<evidence type="ECO:0000256" key="1">
    <source>
        <dbReference type="ARBA" id="ARBA00010879"/>
    </source>
</evidence>
<dbReference type="Proteomes" id="UP001529510">
    <property type="component" value="Unassembled WGS sequence"/>
</dbReference>
<dbReference type="GO" id="GO:0006259">
    <property type="term" value="P:DNA metabolic process"/>
    <property type="evidence" value="ECO:0007669"/>
    <property type="project" value="UniProtKB-ARBA"/>
</dbReference>
<proteinExistence type="inferred from homology"/>
<feature type="non-terminal residue" evidence="4">
    <location>
        <position position="989"/>
    </location>
</feature>
<evidence type="ECO:0000259" key="3">
    <source>
        <dbReference type="PROSITE" id="PS50994"/>
    </source>
</evidence>
<name>A0ABD0QS16_CIRMR</name>
<dbReference type="SUPFAM" id="SSF53098">
    <property type="entry name" value="Ribonuclease H-like"/>
    <property type="match status" value="1"/>
</dbReference>
<dbReference type="InterPro" id="IPR041588">
    <property type="entry name" value="Integrase_H2C2"/>
</dbReference>
<dbReference type="InterPro" id="IPR036397">
    <property type="entry name" value="RNaseH_sf"/>
</dbReference>
<dbReference type="EC" id="3.1.26.4" evidence="2"/>
<dbReference type="PANTHER" id="PTHR47331">
    <property type="entry name" value="PHD-TYPE DOMAIN-CONTAINING PROTEIN"/>
    <property type="match status" value="1"/>
</dbReference>
<dbReference type="InterPro" id="IPR000477">
    <property type="entry name" value="RT_dom"/>
</dbReference>
<dbReference type="Pfam" id="PF17921">
    <property type="entry name" value="Integrase_H2C2"/>
    <property type="match status" value="1"/>
</dbReference>
<dbReference type="Gene3D" id="3.30.420.10">
    <property type="entry name" value="Ribonuclease H-like superfamily/Ribonuclease H"/>
    <property type="match status" value="1"/>
</dbReference>
<dbReference type="PROSITE" id="PS50994">
    <property type="entry name" value="INTEGRASE"/>
    <property type="match status" value="1"/>
</dbReference>
<dbReference type="CDD" id="cd01644">
    <property type="entry name" value="RT_pepA17"/>
    <property type="match status" value="1"/>
</dbReference>
<organism evidence="4 5">
    <name type="scientific">Cirrhinus mrigala</name>
    <name type="common">Mrigala</name>
    <dbReference type="NCBI Taxonomy" id="683832"/>
    <lineage>
        <taxon>Eukaryota</taxon>
        <taxon>Metazoa</taxon>
        <taxon>Chordata</taxon>
        <taxon>Craniata</taxon>
        <taxon>Vertebrata</taxon>
        <taxon>Euteleostomi</taxon>
        <taxon>Actinopterygii</taxon>
        <taxon>Neopterygii</taxon>
        <taxon>Teleostei</taxon>
        <taxon>Ostariophysi</taxon>
        <taxon>Cypriniformes</taxon>
        <taxon>Cyprinidae</taxon>
        <taxon>Labeoninae</taxon>
        <taxon>Labeonini</taxon>
        <taxon>Cirrhinus</taxon>
    </lineage>
</organism>
<evidence type="ECO:0000256" key="2">
    <source>
        <dbReference type="ARBA" id="ARBA00012180"/>
    </source>
</evidence>
<protein>
    <recommendedName>
        <fullName evidence="2">ribonuclease H</fullName>
        <ecNumber evidence="2">3.1.26.4</ecNumber>
    </recommendedName>
</protein>
<dbReference type="PANTHER" id="PTHR47331:SF5">
    <property type="entry name" value="RIBONUCLEASE H"/>
    <property type="match status" value="1"/>
</dbReference>
<comment type="caution">
    <text evidence="4">The sequence shown here is derived from an EMBL/GenBank/DDBJ whole genome shotgun (WGS) entry which is preliminary data.</text>
</comment>
<reference evidence="4 5" key="1">
    <citation type="submission" date="2024-05" db="EMBL/GenBank/DDBJ databases">
        <title>Genome sequencing and assembly of Indian major carp, Cirrhinus mrigala (Hamilton, 1822).</title>
        <authorList>
            <person name="Mohindra V."/>
            <person name="Chowdhury L.M."/>
            <person name="Lal K."/>
            <person name="Jena J.K."/>
        </authorList>
    </citation>
    <scope>NUCLEOTIDE SEQUENCE [LARGE SCALE GENOMIC DNA]</scope>
    <source>
        <strain evidence="4">CM1030</strain>
        <tissue evidence="4">Blood</tissue>
    </source>
</reference>
<evidence type="ECO:0000313" key="5">
    <source>
        <dbReference type="Proteomes" id="UP001529510"/>
    </source>
</evidence>
<dbReference type="InterPro" id="IPR043502">
    <property type="entry name" value="DNA/RNA_pol_sf"/>
</dbReference>
<dbReference type="InterPro" id="IPR043128">
    <property type="entry name" value="Rev_trsase/Diguanyl_cyclase"/>
</dbReference>
<gene>
    <name evidence="4" type="ORF">M9458_016098</name>
</gene>
<feature type="domain" description="Integrase catalytic" evidence="3">
    <location>
        <begin position="864"/>
        <end position="989"/>
    </location>
</feature>
<dbReference type="AlphaFoldDB" id="A0ABD0QS16"/>
<dbReference type="Pfam" id="PF05380">
    <property type="entry name" value="Peptidase_A17"/>
    <property type="match status" value="2"/>
</dbReference>
<dbReference type="Gene3D" id="3.10.10.10">
    <property type="entry name" value="HIV Type 1 Reverse Transcriptase, subunit A, domain 1"/>
    <property type="match status" value="1"/>
</dbReference>
<accession>A0ABD0QS16</accession>
<evidence type="ECO:0000313" key="4">
    <source>
        <dbReference type="EMBL" id="KAL0188999.1"/>
    </source>
</evidence>
<keyword evidence="5" id="KW-1185">Reference proteome</keyword>
<dbReference type="Gene3D" id="3.30.70.270">
    <property type="match status" value="1"/>
</dbReference>
<dbReference type="InterPro" id="IPR001584">
    <property type="entry name" value="Integrase_cat-core"/>
</dbReference>
<comment type="similarity">
    <text evidence="1">Belongs to the beta type-B retroviral polymerase family. HERV class-II K(HML-2) pol subfamily.</text>
</comment>
<dbReference type="InterPro" id="IPR008042">
    <property type="entry name" value="Retrotrans_Pao"/>
</dbReference>
<dbReference type="Pfam" id="PF00078">
    <property type="entry name" value="RVT_1"/>
    <property type="match status" value="1"/>
</dbReference>